<organism evidence="2 3">
    <name type="scientific">Serinibacter salmoneus</name>
    <dbReference type="NCBI Taxonomy" id="556530"/>
    <lineage>
        <taxon>Bacteria</taxon>
        <taxon>Bacillati</taxon>
        <taxon>Actinomycetota</taxon>
        <taxon>Actinomycetes</taxon>
        <taxon>Micrococcales</taxon>
        <taxon>Beutenbergiaceae</taxon>
        <taxon>Serinibacter</taxon>
    </lineage>
</organism>
<accession>A0A2A9CZD8</accession>
<dbReference type="RefSeq" id="WP_098468246.1">
    <property type="nucleotide sequence ID" value="NZ_PDJD01000001.1"/>
</dbReference>
<proteinExistence type="predicted"/>
<evidence type="ECO:0000313" key="2">
    <source>
        <dbReference type="EMBL" id="PFG19052.1"/>
    </source>
</evidence>
<dbReference type="EMBL" id="PDJD01000001">
    <property type="protein sequence ID" value="PFG19052.1"/>
    <property type="molecule type" value="Genomic_DNA"/>
</dbReference>
<reference evidence="2 3" key="1">
    <citation type="submission" date="2017-10" db="EMBL/GenBank/DDBJ databases">
        <title>Sequencing the genomes of 1000 actinobacteria strains.</title>
        <authorList>
            <person name="Klenk H.-P."/>
        </authorList>
    </citation>
    <scope>NUCLEOTIDE SEQUENCE [LARGE SCALE GENOMIC DNA]</scope>
    <source>
        <strain evidence="2 3">DSM 21801</strain>
    </source>
</reference>
<sequence length="240" mass="24834">MTRRSTATAVTAATFAVGTIVGLGGTTFALWSDRAVAPGATFTWAQESFAAGIAGESLTFAPSDADPRTRSVPQPGGEVTVTLDGPSLANDVLDHGAAVRVLQTSSLSEGSMGLRYTAFLGEIEPDSVLGQAQVSLFATEGPDQCHTETPVPSPNPLTSTPVSPAPGDRAPVVEYWCLQAVAERPQEQTQTGSPGVLATDETGNPVEVTADPWNLDVVASPHDQGDAVVTFSYTTFRSGT</sequence>
<dbReference type="AlphaFoldDB" id="A0A2A9CZD8"/>
<evidence type="ECO:0000313" key="3">
    <source>
        <dbReference type="Proteomes" id="UP000224915"/>
    </source>
</evidence>
<dbReference type="Proteomes" id="UP000224915">
    <property type="component" value="Unassembled WGS sequence"/>
</dbReference>
<comment type="caution">
    <text evidence="2">The sequence shown here is derived from an EMBL/GenBank/DDBJ whole genome shotgun (WGS) entry which is preliminary data.</text>
</comment>
<protein>
    <submittedName>
        <fullName evidence="2">Putative ribosomally synthesized peptide with SipW-like signal peptide</fullName>
    </submittedName>
</protein>
<feature type="region of interest" description="Disordered" evidence="1">
    <location>
        <begin position="142"/>
        <end position="163"/>
    </location>
</feature>
<gene>
    <name evidence="2" type="ORF">ATL40_0606</name>
</gene>
<keyword evidence="3" id="KW-1185">Reference proteome</keyword>
<evidence type="ECO:0000256" key="1">
    <source>
        <dbReference type="SAM" id="MobiDB-lite"/>
    </source>
</evidence>
<name>A0A2A9CZD8_9MICO</name>